<reference evidence="8 9" key="1">
    <citation type="journal article" date="2014" name="Genome Announc.">
        <title>Comparative Genome Analysis of Two Isolates of the Fish Pathogen Piscirickettsia salmonis from Different Hosts Reveals Major Differences in Virulence-Associated Secretion Systems.</title>
        <authorList>
            <person name="Bohle H."/>
            <person name="Henriquez P."/>
            <person name="Grothusen H."/>
            <person name="Navas E."/>
            <person name="Sandoval A."/>
            <person name="Bustamante F."/>
            <person name="Bustos P."/>
            <person name="Mancilla M."/>
        </authorList>
    </citation>
    <scope>NUCLEOTIDE SEQUENCE [LARGE SCALE GENOMIC DNA]</scope>
    <source>
        <strain evidence="9">B1-32597</strain>
    </source>
</reference>
<keyword evidence="6 7" id="KW-0067">ATP-binding</keyword>
<evidence type="ECO:0000256" key="2">
    <source>
        <dbReference type="ARBA" id="ARBA00011738"/>
    </source>
</evidence>
<evidence type="ECO:0000256" key="5">
    <source>
        <dbReference type="ARBA" id="ARBA00022777"/>
    </source>
</evidence>
<comment type="catalytic activity">
    <reaction evidence="7">
        <text>5-(methylsulfanyl)-D-ribose + ATP = 5-(methylsulfanyl)-alpha-D-ribose 1-phosphate + ADP + H(+)</text>
        <dbReference type="Rhea" id="RHEA:22312"/>
        <dbReference type="ChEBI" id="CHEBI:15378"/>
        <dbReference type="ChEBI" id="CHEBI:30616"/>
        <dbReference type="ChEBI" id="CHEBI:58533"/>
        <dbReference type="ChEBI" id="CHEBI:78440"/>
        <dbReference type="ChEBI" id="CHEBI:456216"/>
        <dbReference type="EC" id="2.7.1.100"/>
    </reaction>
</comment>
<dbReference type="RefSeq" id="WP_017375805.1">
    <property type="nucleotide sequence ID" value="NZ_CP012508.1"/>
</dbReference>
<keyword evidence="3 7" id="KW-0808">Transferase</keyword>
<comment type="function">
    <text evidence="7">Catalyzes the phosphorylation of methylthioribose into methylthioribose-1-phosphate.</text>
</comment>
<dbReference type="InterPro" id="IPR002575">
    <property type="entry name" value="Aminoglycoside_PTrfase"/>
</dbReference>
<evidence type="ECO:0000256" key="3">
    <source>
        <dbReference type="ARBA" id="ARBA00022679"/>
    </source>
</evidence>
<accession>A0A1L6TEB6</accession>
<dbReference type="PANTHER" id="PTHR34273">
    <property type="entry name" value="METHYLTHIORIBOSE KINASE"/>
    <property type="match status" value="1"/>
</dbReference>
<feature type="binding site" evidence="7">
    <location>
        <position position="229"/>
    </location>
    <ligand>
        <name>substrate</name>
    </ligand>
</feature>
<dbReference type="Proteomes" id="UP000029558">
    <property type="component" value="Chromosome"/>
</dbReference>
<proteinExistence type="inferred from homology"/>
<keyword evidence="7" id="KW-0028">Amino-acid biosynthesis</keyword>
<feature type="binding site" evidence="7">
    <location>
        <position position="340"/>
    </location>
    <ligand>
        <name>substrate</name>
    </ligand>
</feature>
<dbReference type="GO" id="GO:0046522">
    <property type="term" value="F:S-methyl-5-thioribose kinase activity"/>
    <property type="evidence" value="ECO:0007669"/>
    <property type="project" value="UniProtKB-UniRule"/>
</dbReference>
<evidence type="ECO:0000256" key="1">
    <source>
        <dbReference type="ARBA" id="ARBA00010165"/>
    </source>
</evidence>
<dbReference type="GO" id="GO:0019509">
    <property type="term" value="P:L-methionine salvage from methylthioadenosine"/>
    <property type="evidence" value="ECO:0007669"/>
    <property type="project" value="UniProtKB-UniRule"/>
</dbReference>
<dbReference type="Gene3D" id="3.90.1200.10">
    <property type="match status" value="1"/>
</dbReference>
<dbReference type="InterPro" id="IPR009212">
    <property type="entry name" value="Methylthioribose_kinase"/>
</dbReference>
<evidence type="ECO:0000313" key="8">
    <source>
        <dbReference type="EMBL" id="ALB23803.1"/>
    </source>
</evidence>
<evidence type="ECO:0000313" key="9">
    <source>
        <dbReference type="Proteomes" id="UP000029558"/>
    </source>
</evidence>
<sequence>MNKYQKLNAEKSIEYVKQYNIFFANYEHLRCEEIGDGNLNLVFRLINDNDHKSLIIKQALPYARCVGESWPLSLDRARIEAESTQMQANICPGYVPKIYHTDNTLALTIMEDLSDHTVLRKGLISGQFYPEFPQQIGSFLAHTLFYTSNLYLDSHLKKQYLGQFINPDLCKITEDLVLTDPFFGSERNHYDQDIQTQVTELQNNQQLQLNVAALKLKFLSSTEALLHGDVHTGSIFVTKNSMKVFDSEFAYYGPIGFDIGLIIGNMVLSLCSHFIQNNLNSVNYCLNAIEIIWQTFESQFTTLAKEHTQDLAFKNNGYINHTIKNIFADTIGYAGCEVIRRIIGLAHVEDLDGIENKTLKNKAEILALTIGQQFILEQNQLHTIDNAIQKLQGYL</sequence>
<gene>
    <name evidence="7" type="primary">mtnK</name>
    <name evidence="8" type="ORF">KU39_2627</name>
</gene>
<dbReference type="PANTHER" id="PTHR34273:SF2">
    <property type="entry name" value="METHYLTHIORIBOSE KINASE"/>
    <property type="match status" value="1"/>
</dbReference>
<evidence type="ECO:0000256" key="7">
    <source>
        <dbReference type="HAMAP-Rule" id="MF_01683"/>
    </source>
</evidence>
<keyword evidence="4 7" id="KW-0547">Nucleotide-binding</keyword>
<feature type="binding site" evidence="7">
    <location>
        <position position="57"/>
    </location>
    <ligand>
        <name>ATP</name>
        <dbReference type="ChEBI" id="CHEBI:30616"/>
    </ligand>
</feature>
<dbReference type="NCBIfam" id="TIGR01767">
    <property type="entry name" value="MTRK"/>
    <property type="match status" value="1"/>
</dbReference>
<dbReference type="HAMAP" id="MF_01683">
    <property type="entry name" value="Salvage_MtnK"/>
    <property type="match status" value="1"/>
</dbReference>
<dbReference type="AlphaFoldDB" id="A0A1L6TEB6"/>
<dbReference type="EMBL" id="CP012508">
    <property type="protein sequence ID" value="ALB23803.1"/>
    <property type="molecule type" value="Genomic_DNA"/>
</dbReference>
<evidence type="ECO:0000256" key="4">
    <source>
        <dbReference type="ARBA" id="ARBA00022741"/>
    </source>
</evidence>
<comment type="similarity">
    <text evidence="1 7">Belongs to the methylthioribose kinase family.</text>
</comment>
<feature type="binding site" evidence="7">
    <location>
        <begin position="111"/>
        <end position="113"/>
    </location>
    <ligand>
        <name>ATP</name>
        <dbReference type="ChEBI" id="CHEBI:30616"/>
    </ligand>
</feature>
<comment type="caution">
    <text evidence="7">Lacks conserved residue(s) required for the propagation of feature annotation.</text>
</comment>
<dbReference type="InterPro" id="IPR011009">
    <property type="entry name" value="Kinase-like_dom_sf"/>
</dbReference>
<protein>
    <recommendedName>
        <fullName evidence="7">Methylthioribose kinase</fullName>
        <shortName evidence="7">MTR kinase</shortName>
        <ecNumber evidence="7">2.7.1.100</ecNumber>
    </recommendedName>
</protein>
<name>A0A1L6TEB6_PISSA</name>
<dbReference type="Pfam" id="PF01636">
    <property type="entry name" value="APH"/>
    <property type="match status" value="1"/>
</dbReference>
<dbReference type="PIRSF" id="PIRSF031134">
    <property type="entry name" value="MTRK"/>
    <property type="match status" value="1"/>
</dbReference>
<keyword evidence="7" id="KW-0486">Methionine biosynthesis</keyword>
<dbReference type="EC" id="2.7.1.100" evidence="7"/>
<keyword evidence="5 7" id="KW-0418">Kinase</keyword>
<dbReference type="SUPFAM" id="SSF56112">
    <property type="entry name" value="Protein kinase-like (PK-like)"/>
    <property type="match status" value="1"/>
</dbReference>
<feature type="binding site" evidence="7">
    <location>
        <position position="40"/>
    </location>
    <ligand>
        <name>ATP</name>
        <dbReference type="ChEBI" id="CHEBI:30616"/>
    </ligand>
</feature>
<dbReference type="GO" id="GO:0005524">
    <property type="term" value="F:ATP binding"/>
    <property type="evidence" value="ECO:0007669"/>
    <property type="project" value="UniProtKB-UniRule"/>
</dbReference>
<dbReference type="OrthoDB" id="9777791at2"/>
<dbReference type="Gene3D" id="3.30.200.20">
    <property type="entry name" value="Phosphorylase Kinase, domain 1"/>
    <property type="match status" value="1"/>
</dbReference>
<organism evidence="8 9">
    <name type="scientific">Piscirickettsia salmonis</name>
    <dbReference type="NCBI Taxonomy" id="1238"/>
    <lineage>
        <taxon>Bacteria</taxon>
        <taxon>Pseudomonadati</taxon>
        <taxon>Pseudomonadota</taxon>
        <taxon>Gammaproteobacteria</taxon>
        <taxon>Thiotrichales</taxon>
        <taxon>Piscirickettsiaceae</taxon>
        <taxon>Piscirickettsia</taxon>
    </lineage>
</organism>
<comment type="pathway">
    <text evidence="7">Amino-acid biosynthesis; L-methionine biosynthesis via salvage pathway; S-methyl-5-thio-alpha-D-ribose 1-phosphate from S-methyl-5'-thioadenosine (hydrolase route): step 2/2.</text>
</comment>
<comment type="subunit">
    <text evidence="2 7">Homodimer.</text>
</comment>
<evidence type="ECO:0000256" key="6">
    <source>
        <dbReference type="ARBA" id="ARBA00022840"/>
    </source>
</evidence>